<comment type="caution">
    <text evidence="2">The sequence shown here is derived from an EMBL/GenBank/DDBJ whole genome shotgun (WGS) entry which is preliminary data.</text>
</comment>
<evidence type="ECO:0000313" key="3">
    <source>
        <dbReference type="Proteomes" id="UP000886469"/>
    </source>
</evidence>
<gene>
    <name evidence="2" type="ORF">E4Q08_02700</name>
</gene>
<name>A0ABX1T562_9PROT</name>
<evidence type="ECO:0000313" key="2">
    <source>
        <dbReference type="EMBL" id="NMQ04243.1"/>
    </source>
</evidence>
<feature type="compositionally biased region" description="Polar residues" evidence="1">
    <location>
        <begin position="162"/>
        <end position="173"/>
    </location>
</feature>
<organism evidence="2 3">
    <name type="scientific">Candidatus Accumulibacter contiguus</name>
    <dbReference type="NCBI Taxonomy" id="2954381"/>
    <lineage>
        <taxon>Bacteria</taxon>
        <taxon>Pseudomonadati</taxon>
        <taxon>Pseudomonadota</taxon>
        <taxon>Betaproteobacteria</taxon>
        <taxon>Candidatus Accumulibacter</taxon>
    </lineage>
</organism>
<proteinExistence type="predicted"/>
<evidence type="ECO:0000256" key="1">
    <source>
        <dbReference type="SAM" id="MobiDB-lite"/>
    </source>
</evidence>
<protein>
    <submittedName>
        <fullName evidence="2">Uncharacterized protein</fullName>
    </submittedName>
</protein>
<dbReference type="EMBL" id="SPMX01000006">
    <property type="protein sequence ID" value="NMQ04243.1"/>
    <property type="molecule type" value="Genomic_DNA"/>
</dbReference>
<feature type="region of interest" description="Disordered" evidence="1">
    <location>
        <begin position="161"/>
        <end position="184"/>
    </location>
</feature>
<feature type="compositionally biased region" description="Basic and acidic residues" evidence="1">
    <location>
        <begin position="175"/>
        <end position="184"/>
    </location>
</feature>
<accession>A0ABX1T562</accession>
<reference evidence="2" key="1">
    <citation type="submission" date="2019-03" db="EMBL/GenBank/DDBJ databases">
        <title>Metabolic reconstructions from genomes of highly enriched 'Candidatus Accumulibacter' and 'Candidatus Competibacter' bioreactor populations.</title>
        <authorList>
            <person name="Annavajhala M.K."/>
            <person name="Welles L."/>
            <person name="Abbas B."/>
            <person name="Sorokin D."/>
            <person name="Park H."/>
            <person name="Van Loosdrecht M."/>
            <person name="Chandran K."/>
        </authorList>
    </citation>
    <scope>NUCLEOTIDE SEQUENCE</scope>
    <source>
        <strain evidence="2">SBR_L</strain>
    </source>
</reference>
<dbReference type="RefSeq" id="WP_169069233.1">
    <property type="nucleotide sequence ID" value="NZ_SPMX01000006.1"/>
</dbReference>
<dbReference type="Proteomes" id="UP000886469">
    <property type="component" value="Unassembled WGS sequence"/>
</dbReference>
<keyword evidence="3" id="KW-1185">Reference proteome</keyword>
<sequence>MKEQDDEYAGFWVRTIAAISDRTQILTALITYPLLISMANKVLAKTAARAAEARSSNLGHDNLTEILAKSEVLVGKLLKFTTPSARSMTLEEVERWFQGKMAELGTMLDAKLSLKLQVEEAYMLKEHLLEGAKVALKHEKDIALFASWHPTTPLERLRSELSEQFSGKKTQPGNAKEDHSPGRC</sequence>